<dbReference type="OrthoDB" id="3358869at2759"/>
<name>A0A9P6Q913_9FUNG</name>
<evidence type="ECO:0000256" key="1">
    <source>
        <dbReference type="SAM" id="Coils"/>
    </source>
</evidence>
<dbReference type="PANTHER" id="PTHR28289">
    <property type="entry name" value="DASH COMPLEX SUBUNIT HSK3"/>
    <property type="match status" value="1"/>
</dbReference>
<dbReference type="GO" id="GO:0051010">
    <property type="term" value="F:microtubule plus-end binding"/>
    <property type="evidence" value="ECO:0007669"/>
    <property type="project" value="TreeGrafter"/>
</dbReference>
<reference evidence="2" key="1">
    <citation type="journal article" date="2020" name="Fungal Divers.">
        <title>Resolving the Mortierellaceae phylogeny through synthesis of multi-gene phylogenetics and phylogenomics.</title>
        <authorList>
            <person name="Vandepol N."/>
            <person name="Liber J."/>
            <person name="Desiro A."/>
            <person name="Na H."/>
            <person name="Kennedy M."/>
            <person name="Barry K."/>
            <person name="Grigoriev I.V."/>
            <person name="Miller A.N."/>
            <person name="O'Donnell K."/>
            <person name="Stajich J.E."/>
            <person name="Bonito G."/>
        </authorList>
    </citation>
    <scope>NUCLEOTIDE SEQUENCE</scope>
    <source>
        <strain evidence="2">BC1065</strain>
    </source>
</reference>
<dbReference type="Proteomes" id="UP000807716">
    <property type="component" value="Unassembled WGS sequence"/>
</dbReference>
<dbReference type="GO" id="GO:0008608">
    <property type="term" value="P:attachment of spindle microtubules to kinetochore"/>
    <property type="evidence" value="ECO:0007669"/>
    <property type="project" value="InterPro"/>
</dbReference>
<sequence>MSAPSRATQYTVLNATLERLQKNLNKLEDNVEVTVIQTEWAKRLLFIHSSMFMSASKVLKDEAGEFQDSVSIE</sequence>
<dbReference type="InterPro" id="IPR042332">
    <property type="entry name" value="Hsk3"/>
</dbReference>
<dbReference type="EMBL" id="JAAAJB010000244">
    <property type="protein sequence ID" value="KAG0260574.1"/>
    <property type="molecule type" value="Genomic_DNA"/>
</dbReference>
<feature type="coiled-coil region" evidence="1">
    <location>
        <begin position="10"/>
        <end position="37"/>
    </location>
</feature>
<dbReference type="InterPro" id="IPR013183">
    <property type="entry name" value="Hsk3-like"/>
</dbReference>
<comment type="caution">
    <text evidence="2">The sequence shown here is derived from an EMBL/GenBank/DDBJ whole genome shotgun (WGS) entry which is preliminary data.</text>
</comment>
<proteinExistence type="predicted"/>
<organism evidence="2 3">
    <name type="scientific">Actinomortierella ambigua</name>
    <dbReference type="NCBI Taxonomy" id="1343610"/>
    <lineage>
        <taxon>Eukaryota</taxon>
        <taxon>Fungi</taxon>
        <taxon>Fungi incertae sedis</taxon>
        <taxon>Mucoromycota</taxon>
        <taxon>Mortierellomycotina</taxon>
        <taxon>Mortierellomycetes</taxon>
        <taxon>Mortierellales</taxon>
        <taxon>Mortierellaceae</taxon>
        <taxon>Actinomortierella</taxon>
    </lineage>
</organism>
<keyword evidence="3" id="KW-1185">Reference proteome</keyword>
<dbReference type="Pfam" id="PF08227">
    <property type="entry name" value="DASH_Hsk3"/>
    <property type="match status" value="1"/>
</dbReference>
<protein>
    <submittedName>
        <fullName evidence="2">Uncharacterized protein</fullName>
    </submittedName>
</protein>
<evidence type="ECO:0000313" key="2">
    <source>
        <dbReference type="EMBL" id="KAG0260574.1"/>
    </source>
</evidence>
<dbReference type="PANTHER" id="PTHR28289:SF1">
    <property type="entry name" value="DASH COMPLEX SUBUNIT HSK3"/>
    <property type="match status" value="1"/>
</dbReference>
<evidence type="ECO:0000313" key="3">
    <source>
        <dbReference type="Proteomes" id="UP000807716"/>
    </source>
</evidence>
<dbReference type="GO" id="GO:0042729">
    <property type="term" value="C:DASH complex"/>
    <property type="evidence" value="ECO:0007669"/>
    <property type="project" value="TreeGrafter"/>
</dbReference>
<gene>
    <name evidence="2" type="ORF">DFQ27_003472</name>
</gene>
<dbReference type="AlphaFoldDB" id="A0A9P6Q913"/>
<accession>A0A9P6Q913</accession>
<keyword evidence="1" id="KW-0175">Coiled coil</keyword>